<dbReference type="Proteomes" id="UP000516057">
    <property type="component" value="Chromosome"/>
</dbReference>
<accession>A0A7H0HC51</accession>
<dbReference type="KEGG" id="amon:H9L24_13525"/>
<keyword evidence="2" id="KW-1185">Reference proteome</keyword>
<gene>
    <name evidence="1" type="ORF">H9L24_13525</name>
</gene>
<reference evidence="1 2" key="1">
    <citation type="submission" date="2020-08" db="EMBL/GenBank/DDBJ databases">
        <title>Genome sequence of Acidovorax monticola KACC 19171T.</title>
        <authorList>
            <person name="Hyun D.-W."/>
            <person name="Bae J.-W."/>
        </authorList>
    </citation>
    <scope>NUCLEOTIDE SEQUENCE [LARGE SCALE GENOMIC DNA]</scope>
    <source>
        <strain evidence="1 2">KACC 19171</strain>
    </source>
</reference>
<dbReference type="EMBL" id="CP060790">
    <property type="protein sequence ID" value="QNP58117.1"/>
    <property type="molecule type" value="Genomic_DNA"/>
</dbReference>
<protein>
    <submittedName>
        <fullName evidence="1">Uncharacterized protein</fullName>
    </submittedName>
</protein>
<organism evidence="1 2">
    <name type="scientific">Paenacidovorax monticola</name>
    <dbReference type="NCBI Taxonomy" id="1926868"/>
    <lineage>
        <taxon>Bacteria</taxon>
        <taxon>Pseudomonadati</taxon>
        <taxon>Pseudomonadota</taxon>
        <taxon>Betaproteobacteria</taxon>
        <taxon>Burkholderiales</taxon>
        <taxon>Comamonadaceae</taxon>
        <taxon>Paenacidovorax</taxon>
    </lineage>
</organism>
<dbReference type="RefSeq" id="WP_187735112.1">
    <property type="nucleotide sequence ID" value="NZ_CP060790.1"/>
</dbReference>
<dbReference type="AlphaFoldDB" id="A0A7H0HC51"/>
<name>A0A7H0HC51_9BURK</name>
<evidence type="ECO:0000313" key="1">
    <source>
        <dbReference type="EMBL" id="QNP58117.1"/>
    </source>
</evidence>
<proteinExistence type="predicted"/>
<evidence type="ECO:0000313" key="2">
    <source>
        <dbReference type="Proteomes" id="UP000516057"/>
    </source>
</evidence>
<sequence length="56" mass="6774">MSAWWPLCIALLLAVLFYRWAWRRVELWPIAPSDARAARRAWRLADLLWFFALFLP</sequence>